<proteinExistence type="predicted"/>
<feature type="region of interest" description="Disordered" evidence="1">
    <location>
        <begin position="1"/>
        <end position="33"/>
    </location>
</feature>
<keyword evidence="3" id="KW-1185">Reference proteome</keyword>
<dbReference type="OrthoDB" id="10254945at2759"/>
<gene>
    <name evidence="2" type="ORF">DSL72_001879</name>
</gene>
<dbReference type="AlphaFoldDB" id="A0A8A3PB25"/>
<evidence type="ECO:0000313" key="2">
    <source>
        <dbReference type="EMBL" id="QSZ32305.1"/>
    </source>
</evidence>
<organism evidence="2 3">
    <name type="scientific">Monilinia vaccinii-corymbosi</name>
    <dbReference type="NCBI Taxonomy" id="61207"/>
    <lineage>
        <taxon>Eukaryota</taxon>
        <taxon>Fungi</taxon>
        <taxon>Dikarya</taxon>
        <taxon>Ascomycota</taxon>
        <taxon>Pezizomycotina</taxon>
        <taxon>Leotiomycetes</taxon>
        <taxon>Helotiales</taxon>
        <taxon>Sclerotiniaceae</taxon>
        <taxon>Monilinia</taxon>
    </lineage>
</organism>
<dbReference type="Proteomes" id="UP000672032">
    <property type="component" value="Chromosome 3"/>
</dbReference>
<accession>A0A8A3PB25</accession>
<reference evidence="2" key="1">
    <citation type="submission" date="2020-10" db="EMBL/GenBank/DDBJ databases">
        <title>Genome Sequence of Monilinia vaccinii-corymbosi Sheds Light on Mummy Berry Disease Infection of Blueberry and Mating Type.</title>
        <authorList>
            <person name="Yow A.G."/>
            <person name="Zhang Y."/>
            <person name="Bansal K."/>
            <person name="Eacker S.M."/>
            <person name="Sullivan S."/>
            <person name="Liachko I."/>
            <person name="Cubeta M.A."/>
            <person name="Rollins J.A."/>
            <person name="Ashrafi H."/>
        </authorList>
    </citation>
    <scope>NUCLEOTIDE SEQUENCE</scope>
    <source>
        <strain evidence="2">RL-1</strain>
    </source>
</reference>
<name>A0A8A3PB25_9HELO</name>
<protein>
    <submittedName>
        <fullName evidence="2">Uncharacterized protein</fullName>
    </submittedName>
</protein>
<sequence>MSPPVPLQSPLTPEPQHQKALPQTHVQEPRNDDRPMTVYAQRFGVKSPGRVKSWLTPLDPVFPRAWKSKSKRHNTHDDGFTMLRNYQRNQLFHFTTRELKDLDALCDCSLRESTLAEGVVPLLRRERWEDGPSSAWLRRESILIFDALLLGPRRPVDERRYPAGSKIQKEFHIFHPRDGPWTLQRELDVAAERDGSDLPWLDWRVQTFVNVESLEPMFFELDDLSDSERAALVFRAATTVVHEVMHAIAYYQALQRLGPRLLINVREGYYQDEQLAELGWSWQWAMHGGIDAKKPSNNRSRRLLTTFTETTFPSFTSKSFAASNQPILLDPPIPNHSDFYPIGVHFYEDVQTQDFWDLMVRGFGGRIFQYRTLKEGTRVTYDRAHDRGPFLILKRDRLDPLLHDPYEAEDAFFARSMLDIKARMTHTPAERRLMDFASRLAESGRTGAAFWETMGVPLRTVMDIIDILLVGLLLEMQKKRENENVDLDMDAGHGKGIAGSREDFAARRALLAWNRGTRCHALLFSPRRAGELGEEAIDISPYLAQQEEFDVLCEAARAIHHDADSVAGTRICSRLVADRYVGSFVKSAANLLLASCEVEKAGGVEKMALSVRRRYWGLARRGLERLTWLWGEIHRVNVADGWEVWLHEYITWGRRVEAKLRIGPRDVLPDGVELLVEGTEVDRVDWAGARNGIVADAKRSRDQAERLQLARDEMDDMHGIYSDAKESLGADRSRRFKRMKMGMAHPGDLAPD</sequence>
<dbReference type="EMBL" id="CP063407">
    <property type="protein sequence ID" value="QSZ32305.1"/>
    <property type="molecule type" value="Genomic_DNA"/>
</dbReference>
<evidence type="ECO:0000313" key="3">
    <source>
        <dbReference type="Proteomes" id="UP000672032"/>
    </source>
</evidence>
<evidence type="ECO:0000256" key="1">
    <source>
        <dbReference type="SAM" id="MobiDB-lite"/>
    </source>
</evidence>